<dbReference type="InterPro" id="IPR011008">
    <property type="entry name" value="Dimeric_a/b-barrel"/>
</dbReference>
<dbReference type="PANTHER" id="PTHR41521:SF4">
    <property type="entry name" value="BLR0684 PROTEIN"/>
    <property type="match status" value="1"/>
</dbReference>
<accession>A0A6L9Y8G7</accession>
<dbReference type="Proteomes" id="UP000477651">
    <property type="component" value="Unassembled WGS sequence"/>
</dbReference>
<dbReference type="Gene3D" id="3.30.70.100">
    <property type="match status" value="1"/>
</dbReference>
<keyword evidence="3" id="KW-1185">Reference proteome</keyword>
<dbReference type="SUPFAM" id="SSF54909">
    <property type="entry name" value="Dimeric alpha+beta barrel"/>
    <property type="match status" value="1"/>
</dbReference>
<gene>
    <name evidence="2" type="ORF">F9B74_07560</name>
</gene>
<name>A0A6L9Y8G7_9BURK</name>
<comment type="caution">
    <text evidence="2">The sequence shown here is derived from an EMBL/GenBank/DDBJ whole genome shotgun (WGS) entry which is preliminary data.</text>
</comment>
<organism evidence="2 3">
    <name type="scientific">Pelistega ratti</name>
    <dbReference type="NCBI Taxonomy" id="2652177"/>
    <lineage>
        <taxon>Bacteria</taxon>
        <taxon>Pseudomonadati</taxon>
        <taxon>Pseudomonadota</taxon>
        <taxon>Betaproteobacteria</taxon>
        <taxon>Burkholderiales</taxon>
        <taxon>Alcaligenaceae</taxon>
        <taxon>Pelistega</taxon>
    </lineage>
</organism>
<dbReference type="Pfam" id="PF07045">
    <property type="entry name" value="DUF1330"/>
    <property type="match status" value="1"/>
</dbReference>
<dbReference type="RefSeq" id="WP_163764659.1">
    <property type="nucleotide sequence ID" value="NZ_JAAGYR010000014.1"/>
</dbReference>
<sequence>MAAYIVMHIEVSNPAQYEQYKVLSSLAMKAHDAKILVRGGEEIVLEGESLKRTVIMEFPSVKAAQSFYHSSQYRRARNVREGAAKVDMCIIQGI</sequence>
<dbReference type="EMBL" id="JAAGYR010000014">
    <property type="protein sequence ID" value="NEN76177.1"/>
    <property type="molecule type" value="Genomic_DNA"/>
</dbReference>
<feature type="domain" description="DUF1330" evidence="1">
    <location>
        <begin position="3"/>
        <end position="93"/>
    </location>
</feature>
<reference evidence="2 3" key="1">
    <citation type="submission" date="2020-02" db="EMBL/GenBank/DDBJ databases">
        <title>Pelistega sp. NLN82 were isolated from wild rodents of the Hainan Island.</title>
        <authorList>
            <person name="Niu N."/>
            <person name="Zhou J."/>
        </authorList>
    </citation>
    <scope>NUCLEOTIDE SEQUENCE [LARGE SCALE GENOMIC DNA]</scope>
    <source>
        <strain evidence="2 3">NLN82</strain>
    </source>
</reference>
<evidence type="ECO:0000313" key="2">
    <source>
        <dbReference type="EMBL" id="NEN76177.1"/>
    </source>
</evidence>
<dbReference type="AlphaFoldDB" id="A0A6L9Y8G7"/>
<proteinExistence type="predicted"/>
<dbReference type="InterPro" id="IPR010753">
    <property type="entry name" value="DUF1330"/>
</dbReference>
<evidence type="ECO:0000259" key="1">
    <source>
        <dbReference type="Pfam" id="PF07045"/>
    </source>
</evidence>
<evidence type="ECO:0000313" key="3">
    <source>
        <dbReference type="Proteomes" id="UP000477651"/>
    </source>
</evidence>
<protein>
    <submittedName>
        <fullName evidence="2">DUF1330 domain-containing protein</fullName>
    </submittedName>
</protein>
<dbReference type="PANTHER" id="PTHR41521">
    <property type="match status" value="1"/>
</dbReference>